<comment type="caution">
    <text evidence="2">The sequence shown here is derived from an EMBL/GenBank/DDBJ whole genome shotgun (WGS) entry which is preliminary data.</text>
</comment>
<dbReference type="AlphaFoldDB" id="A0A1B7TIH4"/>
<protein>
    <submittedName>
        <fullName evidence="2">Uncharacterized protein</fullName>
    </submittedName>
</protein>
<evidence type="ECO:0000256" key="1">
    <source>
        <dbReference type="SAM" id="Phobius"/>
    </source>
</evidence>
<organism evidence="2 3">
    <name type="scientific">Hanseniaspora valbyensis NRRL Y-1626</name>
    <dbReference type="NCBI Taxonomy" id="766949"/>
    <lineage>
        <taxon>Eukaryota</taxon>
        <taxon>Fungi</taxon>
        <taxon>Dikarya</taxon>
        <taxon>Ascomycota</taxon>
        <taxon>Saccharomycotina</taxon>
        <taxon>Saccharomycetes</taxon>
        <taxon>Saccharomycodales</taxon>
        <taxon>Saccharomycodaceae</taxon>
        <taxon>Hanseniaspora</taxon>
    </lineage>
</organism>
<reference evidence="3" key="1">
    <citation type="journal article" date="2016" name="Proc. Natl. Acad. Sci. U.S.A.">
        <title>Comparative genomics of biotechnologically important yeasts.</title>
        <authorList>
            <person name="Riley R."/>
            <person name="Haridas S."/>
            <person name="Wolfe K.H."/>
            <person name="Lopes M.R."/>
            <person name="Hittinger C.T."/>
            <person name="Goeker M."/>
            <person name="Salamov A.A."/>
            <person name="Wisecaver J.H."/>
            <person name="Long T.M."/>
            <person name="Calvey C.H."/>
            <person name="Aerts A.L."/>
            <person name="Barry K.W."/>
            <person name="Choi C."/>
            <person name="Clum A."/>
            <person name="Coughlan A.Y."/>
            <person name="Deshpande S."/>
            <person name="Douglass A.P."/>
            <person name="Hanson S.J."/>
            <person name="Klenk H.-P."/>
            <person name="LaButti K.M."/>
            <person name="Lapidus A."/>
            <person name="Lindquist E.A."/>
            <person name="Lipzen A.M."/>
            <person name="Meier-Kolthoff J.P."/>
            <person name="Ohm R.A."/>
            <person name="Otillar R.P."/>
            <person name="Pangilinan J.L."/>
            <person name="Peng Y."/>
            <person name="Rokas A."/>
            <person name="Rosa C.A."/>
            <person name="Scheuner C."/>
            <person name="Sibirny A.A."/>
            <person name="Slot J.C."/>
            <person name="Stielow J.B."/>
            <person name="Sun H."/>
            <person name="Kurtzman C.P."/>
            <person name="Blackwell M."/>
            <person name="Grigoriev I.V."/>
            <person name="Jeffries T.W."/>
        </authorList>
    </citation>
    <scope>NUCLEOTIDE SEQUENCE [LARGE SCALE GENOMIC DNA]</scope>
    <source>
        <strain evidence="3">NRRL Y-1626</strain>
    </source>
</reference>
<keyword evidence="1" id="KW-0812">Transmembrane</keyword>
<keyword evidence="3" id="KW-1185">Reference proteome</keyword>
<accession>A0A1B7TIH4</accession>
<name>A0A1B7TIH4_9ASCO</name>
<dbReference type="Proteomes" id="UP000092321">
    <property type="component" value="Unassembled WGS sequence"/>
</dbReference>
<keyword evidence="1" id="KW-0472">Membrane</keyword>
<keyword evidence="1" id="KW-1133">Transmembrane helix</keyword>
<feature type="transmembrane region" description="Helical" evidence="1">
    <location>
        <begin position="47"/>
        <end position="69"/>
    </location>
</feature>
<evidence type="ECO:0000313" key="2">
    <source>
        <dbReference type="EMBL" id="OBA28523.1"/>
    </source>
</evidence>
<dbReference type="EMBL" id="LXPE01000003">
    <property type="protein sequence ID" value="OBA28523.1"/>
    <property type="molecule type" value="Genomic_DNA"/>
</dbReference>
<gene>
    <name evidence="2" type="ORF">HANVADRAFT_92288</name>
</gene>
<sequence length="84" mass="10261">MLSVNIYLKILKKYIFMCINFSLQIFTKKKKKKCPHFSKLNHMNCHFKSFLKLINLKIIYTILFSYLFFYKNAIKKIKLNIYNP</sequence>
<evidence type="ECO:0000313" key="3">
    <source>
        <dbReference type="Proteomes" id="UP000092321"/>
    </source>
</evidence>
<proteinExistence type="predicted"/>